<reference evidence="2" key="1">
    <citation type="journal article" date="2024" name="Algal Res.">
        <title>Biochemical, toxicological and genomic investigation of a high-biomass producing Limnothrix strain isolated from Italian shallow drinking water reservoir.</title>
        <authorList>
            <person name="Simonazzi M."/>
            <person name="Shishido T.K."/>
            <person name="Delbaje E."/>
            <person name="Wahlsten M."/>
            <person name="Fewer D.P."/>
            <person name="Sivonen K."/>
            <person name="Pezzolesi L."/>
            <person name="Pistocchi R."/>
        </authorList>
    </citation>
    <scope>NUCLEOTIDE SEQUENCE [LARGE SCALE GENOMIC DNA]</scope>
    <source>
        <strain evidence="2">LRLZ20PSL1</strain>
    </source>
</reference>
<dbReference type="RefSeq" id="WP_393010627.1">
    <property type="nucleotide sequence ID" value="NZ_JAZAQF010000016.1"/>
</dbReference>
<gene>
    <name evidence="1" type="ORF">VPK24_03085</name>
</gene>
<evidence type="ECO:0000313" key="1">
    <source>
        <dbReference type="EMBL" id="MFG3816609.1"/>
    </source>
</evidence>
<dbReference type="EMBL" id="JAZAQF010000016">
    <property type="protein sequence ID" value="MFG3816609.1"/>
    <property type="molecule type" value="Genomic_DNA"/>
</dbReference>
<proteinExistence type="predicted"/>
<keyword evidence="2" id="KW-1185">Reference proteome</keyword>
<sequence>MVTALALLILFSIALLPPLLSLRAVRRYEALVQTTVARARLTTRSPRPSFSGPQPPELTHIPGAGYVIGNLSCRFNARSPQLRCAVNPSGPCAGCHWFEATP</sequence>
<protein>
    <submittedName>
        <fullName evidence="1">DUF6464 family protein</fullName>
    </submittedName>
</protein>
<comment type="caution">
    <text evidence="1">The sequence shown here is derived from an EMBL/GenBank/DDBJ whole genome shotgun (WGS) entry which is preliminary data.</text>
</comment>
<dbReference type="Proteomes" id="UP001604335">
    <property type="component" value="Unassembled WGS sequence"/>
</dbReference>
<dbReference type="InterPro" id="IPR045589">
    <property type="entry name" value="DUF6464"/>
</dbReference>
<name>A0ABW7C917_9CYAN</name>
<dbReference type="Pfam" id="PF20065">
    <property type="entry name" value="DUF6464"/>
    <property type="match status" value="1"/>
</dbReference>
<accession>A0ABW7C917</accession>
<evidence type="ECO:0000313" key="2">
    <source>
        <dbReference type="Proteomes" id="UP001604335"/>
    </source>
</evidence>
<organism evidence="1 2">
    <name type="scientific">Limnothrix redekei LRLZ20PSL1</name>
    <dbReference type="NCBI Taxonomy" id="3112953"/>
    <lineage>
        <taxon>Bacteria</taxon>
        <taxon>Bacillati</taxon>
        <taxon>Cyanobacteriota</taxon>
        <taxon>Cyanophyceae</taxon>
        <taxon>Pseudanabaenales</taxon>
        <taxon>Pseudanabaenaceae</taxon>
        <taxon>Limnothrix</taxon>
    </lineage>
</organism>